<proteinExistence type="predicted"/>
<dbReference type="EMBL" id="MU970153">
    <property type="protein sequence ID" value="KAK9319946.1"/>
    <property type="molecule type" value="Genomic_DNA"/>
</dbReference>
<name>A0ACC3TGE8_9ASCO</name>
<sequence>MDLLDYILEQPLFPDRRLPSLFADFRRLKDSNPDGYEANITAWKKVLTQAVREGGPTYWKGAVTTGPDDGGDKTGGVDDVLIIHSGRKLLDSLTSREWGKPLGLSAVVEEEVARRAFVPVDTFLKQKYNIYKDPSWRIVKYGTSVLGWILRDSFVNEYYQSVISWRKRDGQLPEIDFVILENVVEAAKILLSRVRKARKAGVSVSAEKFTGVFTVDMLKDLYCRDPFGVVDAEGVNADKVKGSLPSLTDLDFTILIRYITRDLQQATVEGNIIKFKEASMNLAPVTEEDKAVAELRHMILTLSNRITAQQLHAAASREKAAEYVTKSPITDHLRSLARNELKKAKSAESSMQKSMDYKLQMESLLENIENAHSNLEITKIMESSLPVLEQLNKRTGGIERVSDLADKLRKQRVETEEIGQAISEVSADEVDEDEIELEFDRLLQDENKTDKTRPEAKAKTMEDDLAALLSKASLDDVPSLERARKAKGEQAITEGS</sequence>
<evidence type="ECO:0000313" key="1">
    <source>
        <dbReference type="EMBL" id="KAK9319946.1"/>
    </source>
</evidence>
<accession>A0ACC3TGE8</accession>
<comment type="caution">
    <text evidence="1">The sequence shown here is derived from an EMBL/GenBank/DDBJ whole genome shotgun (WGS) entry which is preliminary data.</text>
</comment>
<keyword evidence="2" id="KW-1185">Reference proteome</keyword>
<evidence type="ECO:0000313" key="2">
    <source>
        <dbReference type="Proteomes" id="UP001489719"/>
    </source>
</evidence>
<dbReference type="Proteomes" id="UP001489719">
    <property type="component" value="Unassembled WGS sequence"/>
</dbReference>
<organism evidence="1 2">
    <name type="scientific">Lipomyces orientalis</name>
    <dbReference type="NCBI Taxonomy" id="1233043"/>
    <lineage>
        <taxon>Eukaryota</taxon>
        <taxon>Fungi</taxon>
        <taxon>Dikarya</taxon>
        <taxon>Ascomycota</taxon>
        <taxon>Saccharomycotina</taxon>
        <taxon>Lipomycetes</taxon>
        <taxon>Lipomycetales</taxon>
        <taxon>Lipomycetaceae</taxon>
        <taxon>Lipomyces</taxon>
    </lineage>
</organism>
<protein>
    <submittedName>
        <fullName evidence="1">Uncharacterized protein</fullName>
    </submittedName>
</protein>
<reference evidence="2" key="1">
    <citation type="journal article" date="2024" name="Front. Bioeng. Biotechnol.">
        <title>Genome-scale model development and genomic sequencing of the oleaginous clade Lipomyces.</title>
        <authorList>
            <person name="Czajka J.J."/>
            <person name="Han Y."/>
            <person name="Kim J."/>
            <person name="Mondo S.J."/>
            <person name="Hofstad B.A."/>
            <person name="Robles A."/>
            <person name="Haridas S."/>
            <person name="Riley R."/>
            <person name="LaButti K."/>
            <person name="Pangilinan J."/>
            <person name="Andreopoulos W."/>
            <person name="Lipzen A."/>
            <person name="Yan J."/>
            <person name="Wang M."/>
            <person name="Ng V."/>
            <person name="Grigoriev I.V."/>
            <person name="Spatafora J.W."/>
            <person name="Magnuson J.K."/>
            <person name="Baker S.E."/>
            <person name="Pomraning K.R."/>
        </authorList>
    </citation>
    <scope>NUCLEOTIDE SEQUENCE [LARGE SCALE GENOMIC DNA]</scope>
    <source>
        <strain evidence="2">CBS 10300</strain>
    </source>
</reference>
<gene>
    <name evidence="1" type="ORF">V1517DRAFT_330955</name>
</gene>